<dbReference type="InterPro" id="IPR000873">
    <property type="entry name" value="AMP-dep_synth/lig_dom"/>
</dbReference>
<dbReference type="Gene3D" id="3.20.20.100">
    <property type="entry name" value="NADP-dependent oxidoreductase domain"/>
    <property type="match status" value="1"/>
</dbReference>
<keyword evidence="4" id="KW-1185">Reference proteome</keyword>
<dbReference type="Gene3D" id="1.25.40.10">
    <property type="entry name" value="Tetratricopeptide repeat domain"/>
    <property type="match status" value="3"/>
</dbReference>
<dbReference type="InterPro" id="IPR042099">
    <property type="entry name" value="ANL_N_sf"/>
</dbReference>
<sequence length="1357" mass="146816">MPDSDAPFLHSTDGRRPLSLKELKAFIVSDQVEILGLAREDRLCTAIPNGPEAAVCFFAFALRCTFAPLNIGLSRDEFEFEFADLPAKALVVQAKEGLSEEDQKNTGNAVSVARKCKVEKLLELTPSKEVAGLFQLAKHAAGKPLKGDALGNPLSSVKREQLALVLHTSGTTKKPKIVPLTHANIACGAKCIASTARALEHICLNTMPLFHIHGLIVNILASAVAGSQVVCLPGVFQVQNFHGALVAQPEPNWYSAVPTMHLQILQFAEEVAKEKGKPPENKLELVRNCSAALVPTVAVAMEEVLKAADSEVATPLPASRFGSDQATMHIGPNTAWLNLLTSGVSCAHAMATVEGTRRFVERLVRQQRLAPALATRRLGPLHCTALGFGAYRFPGEAKDQVPREILQRALSSVNVIDTSSHYVSGESEREIGKFFSAVDAREEYILCTKVGHVPRGTSPKGAVPIYQRSQQSTDDLHCIEGSFVESEVRSCLERLKMKQIDFVMLHNPEYLLSARMQEKVPIADAWDEMYGALFEAFKTLERLCDEGIISCGYGVSSNFLSCLFSVTGLPNLYESLVLDRVLDAAQAAAQAENCQSCRFQVAQLPLNAWENGAVLGREAQAEGDCFMATRLGISLLTNRPINALPIPGVSSGDWGRNDKHLQLREAKPMGTTESLLKRVLTEALGEEAPLQQLALRLALSAPGSACTLNGAHRWNYLDDLEEVLTKEPFQVSQVQKAMTAARSMATELGTLAWPAACSFLAEACSLRLGNILLFSSCLRATSAADRWVQAAQLLARVDGLQLRGDGILFNAALQGPWEAALGHLRRLEGANMAQVTSYNTGISLCRGHWCHQRALLKTTQTRSIQADVITYNGLATAEGLPWRKALRGLEDSALQHLKATVVSLNSVLSAMSLASWSLPLQIFRTLKRLNSLKPDVISYTALVSHMAGMADGVARWWMSVRLLQELRQQGLSPNRVSLNSLMATLPWLVALTSVLAIDEGPGAANPAADVVSCNTAMDACAKAAQWGRAFELKEQMGLNALKTDVITSSALLTACEGAAVWPTGVRWLSASVVTFCGALSLLARRSVELWRGALQIFSAHKAELLRPNCYAYSAMASSLGAQGAWKGVFLLLASFKATGLRMDTILRSSLVNVYQEGHHWKGALDMLEAPNLVAYCAVMGATSSASRTPRPPHAWRRAVQLYAALQWARVGALSACSTVCGALEAERSARSTSSAELWVELQRRALSVSVMPTYAMTESMPICSNPRYGKRKLRSVGMKAGPDMQIMNGHPDNSFMKVGEEGEVVVKHGPVTSGYEFRDHMDANPNIEAFGDGWLRTGDKGWVDSDGGSDCACAAAG</sequence>
<dbReference type="SUPFAM" id="SSF51430">
    <property type="entry name" value="NAD(P)-linked oxidoreductase"/>
    <property type="match status" value="1"/>
</dbReference>
<evidence type="ECO:0000313" key="3">
    <source>
        <dbReference type="EMBL" id="CAK9057260.1"/>
    </source>
</evidence>
<dbReference type="InterPro" id="IPR036812">
    <property type="entry name" value="NAD(P)_OxRdtase_dom_sf"/>
</dbReference>
<dbReference type="CDD" id="cd19099">
    <property type="entry name" value="AKR_unchar"/>
    <property type="match status" value="1"/>
</dbReference>
<dbReference type="Pfam" id="PF00501">
    <property type="entry name" value="AMP-binding"/>
    <property type="match status" value="1"/>
</dbReference>
<evidence type="ECO:0000259" key="2">
    <source>
        <dbReference type="Pfam" id="PF00501"/>
    </source>
</evidence>
<dbReference type="PANTHER" id="PTHR43201">
    <property type="entry name" value="ACYL-COA SYNTHETASE"/>
    <property type="match status" value="1"/>
</dbReference>
<dbReference type="InterPro" id="IPR023210">
    <property type="entry name" value="NADP_OxRdtase_dom"/>
</dbReference>
<dbReference type="Gene3D" id="3.40.50.12780">
    <property type="entry name" value="N-terminal domain of ligase-like"/>
    <property type="match status" value="2"/>
</dbReference>
<protein>
    <submittedName>
        <fullName evidence="3">Oxalate--CoA ligase (Oxalyl-CoA synthetase) (Peroxisomal-coenzyme A synthetase)</fullName>
    </submittedName>
</protein>
<dbReference type="Proteomes" id="UP001642464">
    <property type="component" value="Unassembled WGS sequence"/>
</dbReference>
<dbReference type="InterPro" id="IPR002885">
    <property type="entry name" value="PPR_rpt"/>
</dbReference>
<gene>
    <name evidence="3" type="ORF">SCF082_LOCUS30755</name>
</gene>
<dbReference type="Pfam" id="PF00248">
    <property type="entry name" value="Aldo_ket_red"/>
    <property type="match status" value="1"/>
</dbReference>
<keyword evidence="3" id="KW-0436">Ligase</keyword>
<feature type="domain" description="AMP-dependent synthetase/ligase" evidence="2">
    <location>
        <begin position="35"/>
        <end position="306"/>
    </location>
</feature>
<organism evidence="3 4">
    <name type="scientific">Durusdinium trenchii</name>
    <dbReference type="NCBI Taxonomy" id="1381693"/>
    <lineage>
        <taxon>Eukaryota</taxon>
        <taxon>Sar</taxon>
        <taxon>Alveolata</taxon>
        <taxon>Dinophyceae</taxon>
        <taxon>Suessiales</taxon>
        <taxon>Symbiodiniaceae</taxon>
        <taxon>Durusdinium</taxon>
    </lineage>
</organism>
<comment type="caution">
    <text evidence="3">The sequence shown here is derived from an EMBL/GenBank/DDBJ whole genome shotgun (WGS) entry which is preliminary data.</text>
</comment>
<feature type="domain" description="NADP-dependent oxidoreductase" evidence="1">
    <location>
        <begin position="386"/>
        <end position="557"/>
    </location>
</feature>
<reference evidence="3 4" key="1">
    <citation type="submission" date="2024-02" db="EMBL/GenBank/DDBJ databases">
        <authorList>
            <person name="Chen Y."/>
            <person name="Shah S."/>
            <person name="Dougan E. K."/>
            <person name="Thang M."/>
            <person name="Chan C."/>
        </authorList>
    </citation>
    <scope>NUCLEOTIDE SEQUENCE [LARGE SCALE GENOMIC DNA]</scope>
</reference>
<accession>A0ABP0N4S0</accession>
<dbReference type="GO" id="GO:0016874">
    <property type="term" value="F:ligase activity"/>
    <property type="evidence" value="ECO:0007669"/>
    <property type="project" value="UniProtKB-KW"/>
</dbReference>
<dbReference type="EMBL" id="CAXAMM010025558">
    <property type="protein sequence ID" value="CAK9057260.1"/>
    <property type="molecule type" value="Genomic_DNA"/>
</dbReference>
<evidence type="ECO:0000313" key="4">
    <source>
        <dbReference type="Proteomes" id="UP001642464"/>
    </source>
</evidence>
<proteinExistence type="predicted"/>
<dbReference type="Pfam" id="PF13812">
    <property type="entry name" value="PPR_3"/>
    <property type="match status" value="1"/>
</dbReference>
<dbReference type="SUPFAM" id="SSF56801">
    <property type="entry name" value="Acetyl-CoA synthetase-like"/>
    <property type="match status" value="2"/>
</dbReference>
<name>A0ABP0N4S0_9DINO</name>
<evidence type="ECO:0000259" key="1">
    <source>
        <dbReference type="Pfam" id="PF00248"/>
    </source>
</evidence>
<dbReference type="PANTHER" id="PTHR43201:SF10">
    <property type="entry name" value="CARRIER DOMAIN-CONTAINING PROTEIN"/>
    <property type="match status" value="1"/>
</dbReference>
<dbReference type="InterPro" id="IPR011990">
    <property type="entry name" value="TPR-like_helical_dom_sf"/>
</dbReference>